<evidence type="ECO:0000313" key="2">
    <source>
        <dbReference type="Proteomes" id="UP000224460"/>
    </source>
</evidence>
<protein>
    <submittedName>
        <fullName evidence="1">Uncharacterized protein</fullName>
    </submittedName>
</protein>
<evidence type="ECO:0000313" key="1">
    <source>
        <dbReference type="EMBL" id="PHV71733.1"/>
    </source>
</evidence>
<comment type="caution">
    <text evidence="1">The sequence shown here is derived from an EMBL/GenBank/DDBJ whole genome shotgun (WGS) entry which is preliminary data.</text>
</comment>
<keyword evidence="2" id="KW-1185">Reference proteome</keyword>
<name>A0AC61DF84_9FIRM</name>
<reference evidence="1" key="1">
    <citation type="submission" date="2017-10" db="EMBL/GenBank/DDBJ databases">
        <title>Genome sequence of cellulolytic Lachnospiraceae bacterium XHS1971 isolated from hotspring sediment.</title>
        <authorList>
            <person name="Vasudevan G."/>
            <person name="Joshi A.J."/>
            <person name="Hivarkar S."/>
            <person name="Lanjekar V.B."/>
            <person name="Dhakephalkar P.K."/>
            <person name="Dagar S."/>
        </authorList>
    </citation>
    <scope>NUCLEOTIDE SEQUENCE</scope>
    <source>
        <strain evidence="1">XHS1971</strain>
    </source>
</reference>
<proteinExistence type="predicted"/>
<organism evidence="1 2">
    <name type="scientific">Sporanaerobium hydrogeniformans</name>
    <dbReference type="NCBI Taxonomy" id="3072179"/>
    <lineage>
        <taxon>Bacteria</taxon>
        <taxon>Bacillati</taxon>
        <taxon>Bacillota</taxon>
        <taxon>Clostridia</taxon>
        <taxon>Lachnospirales</taxon>
        <taxon>Lachnospiraceae</taxon>
        <taxon>Sporanaerobium</taxon>
    </lineage>
</organism>
<dbReference type="Proteomes" id="UP000224460">
    <property type="component" value="Unassembled WGS sequence"/>
</dbReference>
<dbReference type="EMBL" id="PEDL01000002">
    <property type="protein sequence ID" value="PHV71733.1"/>
    <property type="molecule type" value="Genomic_DNA"/>
</dbReference>
<sequence length="147" mass="15943">MWILWLVVGIIFSVAEILYSGFFLIWFAAGAIAALITSLVTSNFIWQSLVFIVVSLTLLLTLTKRVVKKLNKPPTVATNIDGLIGKKGIVIQAIGKDNLENGLVKLDGEVWTAISTTGEPILKETLVTINAVKGVKLIVSPIINQEV</sequence>
<accession>A0AC61DF84</accession>
<gene>
    <name evidence="1" type="ORF">CS063_04020</name>
</gene>